<dbReference type="GO" id="GO:0003968">
    <property type="term" value="F:RNA-directed RNA polymerase activity"/>
    <property type="evidence" value="ECO:0007669"/>
    <property type="project" value="UniProtKB-KW"/>
</dbReference>
<dbReference type="GO" id="GO:0003723">
    <property type="term" value="F:RNA binding"/>
    <property type="evidence" value="ECO:0007669"/>
    <property type="project" value="UniProtKB-KW"/>
</dbReference>
<dbReference type="STRING" id="34475.A0A4Y9Z278"/>
<dbReference type="InterPro" id="IPR047187">
    <property type="entry name" value="SF1_C_Upf1"/>
</dbReference>
<feature type="domain" description="AAA+ ATPase" evidence="2">
    <location>
        <begin position="1274"/>
        <end position="1463"/>
    </location>
</feature>
<dbReference type="Gene3D" id="3.40.50.300">
    <property type="entry name" value="P-loop containing nucleotide triphosphate hydrolases"/>
    <property type="match status" value="2"/>
</dbReference>
<sequence length="1688" mass="189174">MSPVILQANPTPEDESWRFTANIPPARRPGYGKHLSFTPDAIKLDMILFPANRILNADDPSKFILASFEGLRFPDTPASTTREYMMRLFKAGLFLNGAQYRFYGHSNSQLRSRSCFLRQADTDGELDARIYSFGEFERIMNAAKRAKRIGLLFSKADLDWVLDPVWTKDIDDIIVNGETFSDGCGLMSKRFAVQLSRRKRIIFHGRPYTPCVFQIRYRGYKGVLMLHPEMPAEHHAQFRASQKKFTATQDNTFSMVDHSVPYAFGRLNNDIIVLLASLGITSETLLAKQEAYHKWLTAASTDWEVAFNFLCSLGRYELAEQLLLQGVDDNKVQKQIRSCQMSELAAFKKNEKFRSRMVVLKSRLLFGVCDPYGVLREGEVFVRVSVPRKGASTLTNTDVLVVRNPCLHPGDCLKLRAVDNPRLSHLVDCVVFASRGKRAAPSMSSGGDLDGDRFLVMWDPDLVPKKVAESYTYPAPKERITNTITREDLARHFASYNTMTLARITALHAKWVRCSPKGAMSDECQDLNALHSFAVDGAPVKIPDRLKTPPEPKEPYIIDLLQAAARQFFDDFTQRHPEALEMSSLSPDDANEVLAKFLSTEKAAMSEYEVVTMAAAFARRNAVEMRPHLSHIDFGALTSAEKHAISVQLNLTPDRDPYIWNRPRDIANRNLGGSLRLQRLYVSTEQGRAAFFEYLREATQQYKRRLLILKTDDRFSMGIFLRGEIPWDEEVSFYAKRDLQPIHDSMPVQPEINDNVLVCLFMPVTSEMTSTYWRGTKGYKLHCSESMLQLYDNNRANTFIFVTRPPEKSGSDIVTSVALQKISGRVQKQYGRMYRTPVVTIEIHVVSNRDRVAHQAFDLRFEQVPTEEFLKRFDNIPTAFTPNTIHDIQWEDDTLGATIFSATKEHASTLLAGLEVDLLCMYLRIAIEHRVEAQIFYVFEALLDKEELPFAEIGECMEQYPSLAYCILKRHLSNGPALLPEAIAELGPSLIRGIVRSANQLGIASLAALERLAPDIGLLDLATYLDTLWWIALSVRAPTVMQELLLIMHESRTSVRSRSPDMEYAHKFALGVAFDRAEEAADACPCDDTGRPKRQRTAPIRATLVPPKPPQSQNEDDTVVVVDNALDLKHVVAHVRVDAQTPIRIHSHVRLRLASPVEGPRVEAGGVMLDATVMRATRGELYLELKHPLPPEYARVDWYIYNAGSIATSKAMMDAVSKLALDGGQACIFADIITGSAREIQSEDEDEGCEATVAQNISASLNASQRAALLAAGPDKLALIWGPPGTGKTTVVVQILARFIREDPEAKILMTASTHNAVDNVLERFIADNEVSRLLPQERILRVATESSKVNKSLQKYTLDARIGGSINDDHNLVKKAEKRVREARIVFTTCSGAGLGVLRSIDFDTVLIDEASQISEPVALIPLVKGCRRAVLVGDHVQLRPTVRPMGKALEFDKSLFERLYTGPLYPRMTRTMLDVQYRFSEDMARFPSNEFYEGRLQTGTQRTDEIASRLGASTFPWPQHDRDGRLFPVVFVPCASEEDFGRASKGNTGQAQLVKHILALLRAPRDDSEWTAALVRDVSIAVLTPYSRQATLLKQELPQSVGAVVSTIDGFQGREADVCVLSTVRANMEGDIGFVEDARRLNVAWTRPKLGLIVIGSRTTLEANSALWKRALTACKEVVIALPEVE</sequence>
<reference evidence="3 4" key="1">
    <citation type="submission" date="2019-01" db="EMBL/GenBank/DDBJ databases">
        <title>Genome sequencing of the rare red list fungi Fomitopsis rosea.</title>
        <authorList>
            <person name="Buettner E."/>
            <person name="Kellner H."/>
        </authorList>
    </citation>
    <scope>NUCLEOTIDE SEQUENCE [LARGE SCALE GENOMIC DNA]</scope>
    <source>
        <strain evidence="3 4">DSM 105464</strain>
    </source>
</reference>
<comment type="caution">
    <text evidence="3">The sequence shown here is derived from an EMBL/GenBank/DDBJ whole genome shotgun (WGS) entry which is preliminary data.</text>
</comment>
<dbReference type="SUPFAM" id="SSF52540">
    <property type="entry name" value="P-loop containing nucleoside triphosphate hydrolases"/>
    <property type="match status" value="1"/>
</dbReference>
<proteinExistence type="predicted"/>
<organism evidence="3 4">
    <name type="scientific">Rhodofomes roseus</name>
    <dbReference type="NCBI Taxonomy" id="34475"/>
    <lineage>
        <taxon>Eukaryota</taxon>
        <taxon>Fungi</taxon>
        <taxon>Dikarya</taxon>
        <taxon>Basidiomycota</taxon>
        <taxon>Agaricomycotina</taxon>
        <taxon>Agaricomycetes</taxon>
        <taxon>Polyporales</taxon>
        <taxon>Rhodofomes</taxon>
    </lineage>
</organism>
<feature type="region of interest" description="Disordered" evidence="1">
    <location>
        <begin position="1085"/>
        <end position="1115"/>
    </location>
</feature>
<dbReference type="InterPro" id="IPR041677">
    <property type="entry name" value="DNA2/NAM7_AAA_11"/>
</dbReference>
<dbReference type="SMART" id="SM00382">
    <property type="entry name" value="AAA"/>
    <property type="match status" value="1"/>
</dbReference>
<dbReference type="CDD" id="cd18808">
    <property type="entry name" value="SF1_C_Upf1"/>
    <property type="match status" value="1"/>
</dbReference>
<evidence type="ECO:0000259" key="2">
    <source>
        <dbReference type="SMART" id="SM00382"/>
    </source>
</evidence>
<gene>
    <name evidence="3" type="ORF">EVJ58_g1304</name>
</gene>
<evidence type="ECO:0000313" key="4">
    <source>
        <dbReference type="Proteomes" id="UP000298390"/>
    </source>
</evidence>
<dbReference type="GO" id="GO:0031380">
    <property type="term" value="C:nuclear RNA-directed RNA polymerase complex"/>
    <property type="evidence" value="ECO:0007669"/>
    <property type="project" value="TreeGrafter"/>
</dbReference>
<dbReference type="PANTHER" id="PTHR23079:SF55">
    <property type="entry name" value="RNA-DIRECTED RNA POLYMERASE"/>
    <property type="match status" value="1"/>
</dbReference>
<dbReference type="Pfam" id="PF05183">
    <property type="entry name" value="RdRP"/>
    <property type="match status" value="1"/>
</dbReference>
<evidence type="ECO:0000256" key="1">
    <source>
        <dbReference type="SAM" id="MobiDB-lite"/>
    </source>
</evidence>
<dbReference type="Proteomes" id="UP000298390">
    <property type="component" value="Unassembled WGS sequence"/>
</dbReference>
<dbReference type="InterPro" id="IPR007855">
    <property type="entry name" value="RDRP"/>
</dbReference>
<dbReference type="PANTHER" id="PTHR23079">
    <property type="entry name" value="RNA-DEPENDENT RNA POLYMERASE"/>
    <property type="match status" value="1"/>
</dbReference>
<accession>A0A4Y9Z278</accession>
<dbReference type="Pfam" id="PF13087">
    <property type="entry name" value="AAA_12"/>
    <property type="match status" value="1"/>
</dbReference>
<dbReference type="GO" id="GO:0004386">
    <property type="term" value="F:helicase activity"/>
    <property type="evidence" value="ECO:0007669"/>
    <property type="project" value="InterPro"/>
</dbReference>
<dbReference type="InterPro" id="IPR041679">
    <property type="entry name" value="DNA2/NAM7-like_C"/>
</dbReference>
<protein>
    <recommendedName>
        <fullName evidence="2">AAA+ ATPase domain-containing protein</fullName>
    </recommendedName>
</protein>
<dbReference type="EMBL" id="SEKV01000041">
    <property type="protein sequence ID" value="TFY67961.1"/>
    <property type="molecule type" value="Genomic_DNA"/>
</dbReference>
<dbReference type="InterPro" id="IPR057596">
    <property type="entry name" value="RDRP_core"/>
</dbReference>
<dbReference type="InterPro" id="IPR027417">
    <property type="entry name" value="P-loop_NTPase"/>
</dbReference>
<evidence type="ECO:0000313" key="3">
    <source>
        <dbReference type="EMBL" id="TFY67961.1"/>
    </source>
</evidence>
<dbReference type="Pfam" id="PF13086">
    <property type="entry name" value="AAA_11"/>
    <property type="match status" value="1"/>
</dbReference>
<name>A0A4Y9Z278_9APHY</name>
<dbReference type="InterPro" id="IPR003593">
    <property type="entry name" value="AAA+_ATPase"/>
</dbReference>
<dbReference type="GO" id="GO:0030422">
    <property type="term" value="P:siRNA processing"/>
    <property type="evidence" value="ECO:0007669"/>
    <property type="project" value="TreeGrafter"/>
</dbReference>